<sequence length="533" mass="60902">MSEVRSTASAISKLTEDVLWHTFYFVAQVLDLSCHDSSVLTDLRHASQVCASWRRLLLASSSLWGMAIDLGRLGQRTCHWREEVLRRTGNSLLDIHGFVTISAMDVVEQFLASLLNDHWPRMRRLYFNSVCTLEPQGYKIMGPAMKSVFQKPAPYLESFETYFDEDHESSVFSATKFRLFADQAPSLQEFICPRLLRPSPQTLWLSNLRVLYFSCQWTARAILSTLANMPLLESLRVTESDDDELEVDVHASGGTSLPRITLPRLKHLSLEPGAALEKYLTVLEHLVPAPGLCFSIDAGPSSSLVPQNFMAIQQIFRSYLHISFKGKHPNYLKIIQKRYSIVIDLSRDSYDSEFDFHLSFLELEDIQDPYVAMFFETLRSISFEYTTKLSLDIHAGPTKTVLNFSILPSMASIKELHVTAESLQLLLSFPTATGYILFPLLKTLQLVGYCDEAFLLGFLTSRHALKLPIRFLVFFPSQSQPQNYVWGFHDFRPLEQFEGLKITWSPPRKDDVHEYICGSGNPDILYYISYRTL</sequence>
<organism evidence="1 2">
    <name type="scientific">Galerina marginata (strain CBS 339.88)</name>
    <dbReference type="NCBI Taxonomy" id="685588"/>
    <lineage>
        <taxon>Eukaryota</taxon>
        <taxon>Fungi</taxon>
        <taxon>Dikarya</taxon>
        <taxon>Basidiomycota</taxon>
        <taxon>Agaricomycotina</taxon>
        <taxon>Agaricomycetes</taxon>
        <taxon>Agaricomycetidae</taxon>
        <taxon>Agaricales</taxon>
        <taxon>Agaricineae</taxon>
        <taxon>Strophariaceae</taxon>
        <taxon>Galerina</taxon>
    </lineage>
</organism>
<keyword evidence="2" id="KW-1185">Reference proteome</keyword>
<dbReference type="EMBL" id="KL142378">
    <property type="protein sequence ID" value="KDR76551.1"/>
    <property type="molecule type" value="Genomic_DNA"/>
</dbReference>
<dbReference type="AlphaFoldDB" id="A0A067T099"/>
<name>A0A067T099_GALM3</name>
<dbReference type="Proteomes" id="UP000027222">
    <property type="component" value="Unassembled WGS sequence"/>
</dbReference>
<dbReference type="OrthoDB" id="3045590at2759"/>
<evidence type="ECO:0008006" key="3">
    <source>
        <dbReference type="Google" id="ProtNLM"/>
    </source>
</evidence>
<evidence type="ECO:0000313" key="1">
    <source>
        <dbReference type="EMBL" id="KDR76551.1"/>
    </source>
</evidence>
<dbReference type="Gene3D" id="1.20.1280.50">
    <property type="match status" value="1"/>
</dbReference>
<reference evidence="2" key="1">
    <citation type="journal article" date="2014" name="Proc. Natl. Acad. Sci. U.S.A.">
        <title>Extensive sampling of basidiomycete genomes demonstrates inadequacy of the white-rot/brown-rot paradigm for wood decay fungi.</title>
        <authorList>
            <person name="Riley R."/>
            <person name="Salamov A.A."/>
            <person name="Brown D.W."/>
            <person name="Nagy L.G."/>
            <person name="Floudas D."/>
            <person name="Held B.W."/>
            <person name="Levasseur A."/>
            <person name="Lombard V."/>
            <person name="Morin E."/>
            <person name="Otillar R."/>
            <person name="Lindquist E.A."/>
            <person name="Sun H."/>
            <person name="LaButti K.M."/>
            <person name="Schmutz J."/>
            <person name="Jabbour D."/>
            <person name="Luo H."/>
            <person name="Baker S.E."/>
            <person name="Pisabarro A.G."/>
            <person name="Walton J.D."/>
            <person name="Blanchette R.A."/>
            <person name="Henrissat B."/>
            <person name="Martin F."/>
            <person name="Cullen D."/>
            <person name="Hibbett D.S."/>
            <person name="Grigoriev I.V."/>
        </authorList>
    </citation>
    <scope>NUCLEOTIDE SEQUENCE [LARGE SCALE GENOMIC DNA]</scope>
    <source>
        <strain evidence="2">CBS 339.88</strain>
    </source>
</reference>
<dbReference type="HOGENOM" id="CLU_030662_0_0_1"/>
<accession>A0A067T099</accession>
<evidence type="ECO:0000313" key="2">
    <source>
        <dbReference type="Proteomes" id="UP000027222"/>
    </source>
</evidence>
<proteinExistence type="predicted"/>
<protein>
    <recommendedName>
        <fullName evidence="3">F-box domain-containing protein</fullName>
    </recommendedName>
</protein>
<gene>
    <name evidence="1" type="ORF">GALMADRAFT_156069</name>
</gene>